<keyword evidence="2" id="KW-1003">Cell membrane</keyword>
<feature type="transmembrane region" description="Helical" evidence="6">
    <location>
        <begin position="242"/>
        <end position="265"/>
    </location>
</feature>
<dbReference type="GO" id="GO:0022857">
    <property type="term" value="F:transmembrane transporter activity"/>
    <property type="evidence" value="ECO:0007669"/>
    <property type="project" value="InterPro"/>
</dbReference>
<dbReference type="InterPro" id="IPR011701">
    <property type="entry name" value="MFS"/>
</dbReference>
<comment type="caution">
    <text evidence="8">The sequence shown here is derived from an EMBL/GenBank/DDBJ whole genome shotgun (WGS) entry which is preliminary data.</text>
</comment>
<evidence type="ECO:0000313" key="9">
    <source>
        <dbReference type="Proteomes" id="UP000619244"/>
    </source>
</evidence>
<dbReference type="Pfam" id="PF07690">
    <property type="entry name" value="MFS_1"/>
    <property type="match status" value="1"/>
</dbReference>
<keyword evidence="9" id="KW-1185">Reference proteome</keyword>
<dbReference type="InterPro" id="IPR020846">
    <property type="entry name" value="MFS_dom"/>
</dbReference>
<gene>
    <name evidence="8" type="ORF">GCM10010358_38020</name>
</gene>
<dbReference type="CDD" id="cd06173">
    <property type="entry name" value="MFS_MefA_like"/>
    <property type="match status" value="1"/>
</dbReference>
<dbReference type="GO" id="GO:0005886">
    <property type="term" value="C:plasma membrane"/>
    <property type="evidence" value="ECO:0007669"/>
    <property type="project" value="UniProtKB-SubCell"/>
</dbReference>
<reference evidence="8" key="2">
    <citation type="submission" date="2020-09" db="EMBL/GenBank/DDBJ databases">
        <authorList>
            <person name="Sun Q."/>
            <person name="Ohkuma M."/>
        </authorList>
    </citation>
    <scope>NUCLEOTIDE SEQUENCE</scope>
    <source>
        <strain evidence="8">JCM 4790</strain>
    </source>
</reference>
<dbReference type="PANTHER" id="PTHR23513">
    <property type="entry name" value="INTEGRAL MEMBRANE EFFLUX PROTEIN-RELATED"/>
    <property type="match status" value="1"/>
</dbReference>
<dbReference type="SUPFAM" id="SSF103473">
    <property type="entry name" value="MFS general substrate transporter"/>
    <property type="match status" value="1"/>
</dbReference>
<dbReference type="PANTHER" id="PTHR23513:SF6">
    <property type="entry name" value="MAJOR FACILITATOR SUPERFAMILY ASSOCIATED DOMAIN-CONTAINING PROTEIN"/>
    <property type="match status" value="1"/>
</dbReference>
<comment type="subcellular location">
    <subcellularLocation>
        <location evidence="1">Cell membrane</location>
        <topology evidence="1">Multi-pass membrane protein</topology>
    </subcellularLocation>
</comment>
<feature type="transmembrane region" description="Helical" evidence="6">
    <location>
        <begin position="121"/>
        <end position="141"/>
    </location>
</feature>
<organism evidence="8 9">
    <name type="scientific">Streptomyces minutiscleroticus</name>
    <dbReference type="NCBI Taxonomy" id="68238"/>
    <lineage>
        <taxon>Bacteria</taxon>
        <taxon>Bacillati</taxon>
        <taxon>Actinomycetota</taxon>
        <taxon>Actinomycetes</taxon>
        <taxon>Kitasatosporales</taxon>
        <taxon>Streptomycetaceae</taxon>
        <taxon>Streptomyces</taxon>
    </lineage>
</organism>
<reference evidence="8" key="1">
    <citation type="journal article" date="2014" name="Int. J. Syst. Evol. Microbiol.">
        <title>Complete genome sequence of Corynebacterium casei LMG S-19264T (=DSM 44701T), isolated from a smear-ripened cheese.</title>
        <authorList>
            <consortium name="US DOE Joint Genome Institute (JGI-PGF)"/>
            <person name="Walter F."/>
            <person name="Albersmeier A."/>
            <person name="Kalinowski J."/>
            <person name="Ruckert C."/>
        </authorList>
    </citation>
    <scope>NUCLEOTIDE SEQUENCE</scope>
    <source>
        <strain evidence="8">JCM 4790</strain>
    </source>
</reference>
<dbReference type="Proteomes" id="UP000619244">
    <property type="component" value="Unassembled WGS sequence"/>
</dbReference>
<name>A0A918NM06_9ACTN</name>
<evidence type="ECO:0000256" key="1">
    <source>
        <dbReference type="ARBA" id="ARBA00004651"/>
    </source>
</evidence>
<feature type="transmembrane region" description="Helical" evidence="6">
    <location>
        <begin position="330"/>
        <end position="350"/>
    </location>
</feature>
<evidence type="ECO:0000256" key="6">
    <source>
        <dbReference type="SAM" id="Phobius"/>
    </source>
</evidence>
<dbReference type="PROSITE" id="PS50850">
    <property type="entry name" value="MFS"/>
    <property type="match status" value="1"/>
</dbReference>
<feature type="transmembrane region" description="Helical" evidence="6">
    <location>
        <begin position="371"/>
        <end position="390"/>
    </location>
</feature>
<accession>A0A918NM06</accession>
<evidence type="ECO:0000313" key="8">
    <source>
        <dbReference type="EMBL" id="GGX80083.1"/>
    </source>
</evidence>
<evidence type="ECO:0000256" key="5">
    <source>
        <dbReference type="ARBA" id="ARBA00023136"/>
    </source>
</evidence>
<keyword evidence="5 6" id="KW-0472">Membrane</keyword>
<evidence type="ECO:0000256" key="4">
    <source>
        <dbReference type="ARBA" id="ARBA00022989"/>
    </source>
</evidence>
<sequence length="431" mass="44678">MTCVSAKQGSDDGQGAARRGGVWRVPDFQRLWAAQSISETGTQIGQLAVPLLAIGALDASATELGFLSGARMLPFLVLALPAGALLDRIRRLPVLVVSDVCRALLLASVPVAYALDLLTFVQLYLAVLLVGVFTVAFDVAYQSYLPTLVRREDLADANARLTASASAAELAGPAAAGVLAGLLGAAATVLLDALSFLVSGLLCRAVRHREPAPEPSAGVRRSLRKEVGEGLGFVLRHPVLRAVAGCAALLNLGSSMLTVLVTLYMVRELHYSSTMVGVIFSLGGAGLLGGALCAGRVIDRLGYGRSITLGSVLCGVGLAVMPLASPELSLPFLLGGQLLFGFGVPLFNIAQVTLRQALTPDRLRGRMNASMRFVIWSVIAVGGPVAGLLAETIGMRGAIVVAAATGALAWPALVVSPVPALRRLPQVPEPT</sequence>
<evidence type="ECO:0000256" key="2">
    <source>
        <dbReference type="ARBA" id="ARBA00022475"/>
    </source>
</evidence>
<keyword evidence="3 6" id="KW-0812">Transmembrane</keyword>
<dbReference type="EMBL" id="BMVU01000017">
    <property type="protein sequence ID" value="GGX80083.1"/>
    <property type="molecule type" value="Genomic_DNA"/>
</dbReference>
<keyword evidence="4 6" id="KW-1133">Transmembrane helix</keyword>
<dbReference type="InterPro" id="IPR036259">
    <property type="entry name" value="MFS_trans_sf"/>
</dbReference>
<evidence type="ECO:0000259" key="7">
    <source>
        <dbReference type="PROSITE" id="PS50850"/>
    </source>
</evidence>
<feature type="transmembrane region" description="Helical" evidence="6">
    <location>
        <begin position="271"/>
        <end position="294"/>
    </location>
</feature>
<feature type="transmembrane region" description="Helical" evidence="6">
    <location>
        <begin position="396"/>
        <end position="415"/>
    </location>
</feature>
<proteinExistence type="predicted"/>
<protein>
    <submittedName>
        <fullName evidence="8">MFS transporter</fullName>
    </submittedName>
</protein>
<dbReference type="AlphaFoldDB" id="A0A918NM06"/>
<feature type="domain" description="Major facilitator superfamily (MFS) profile" evidence="7">
    <location>
        <begin position="239"/>
        <end position="431"/>
    </location>
</feature>
<evidence type="ECO:0000256" key="3">
    <source>
        <dbReference type="ARBA" id="ARBA00022692"/>
    </source>
</evidence>
<dbReference type="Gene3D" id="1.20.1250.20">
    <property type="entry name" value="MFS general substrate transporter like domains"/>
    <property type="match status" value="1"/>
</dbReference>
<feature type="transmembrane region" description="Helical" evidence="6">
    <location>
        <begin position="306"/>
        <end position="324"/>
    </location>
</feature>